<accession>A0A9E2S9X4</accession>
<reference evidence="2" key="1">
    <citation type="submission" date="2021-06" db="EMBL/GenBank/DDBJ databases">
        <authorList>
            <person name="Huq M.A."/>
        </authorList>
    </citation>
    <scope>NUCLEOTIDE SEQUENCE</scope>
    <source>
        <strain evidence="2">MAH-26</strain>
    </source>
</reference>
<feature type="transmembrane region" description="Helical" evidence="1">
    <location>
        <begin position="34"/>
        <end position="53"/>
    </location>
</feature>
<evidence type="ECO:0000313" key="3">
    <source>
        <dbReference type="Proteomes" id="UP000812270"/>
    </source>
</evidence>
<feature type="transmembrane region" description="Helical" evidence="1">
    <location>
        <begin position="7"/>
        <end position="28"/>
    </location>
</feature>
<keyword evidence="1" id="KW-0812">Transmembrane</keyword>
<dbReference type="RefSeq" id="WP_217791102.1">
    <property type="nucleotide sequence ID" value="NZ_JAHSPG010000006.1"/>
</dbReference>
<evidence type="ECO:0000256" key="1">
    <source>
        <dbReference type="SAM" id="Phobius"/>
    </source>
</evidence>
<feature type="transmembrane region" description="Helical" evidence="1">
    <location>
        <begin position="65"/>
        <end position="89"/>
    </location>
</feature>
<proteinExistence type="predicted"/>
<dbReference type="AlphaFoldDB" id="A0A9E2S9X4"/>
<protein>
    <submittedName>
        <fullName evidence="2">DUF4199 domain-containing protein</fullName>
    </submittedName>
</protein>
<dbReference type="Proteomes" id="UP000812270">
    <property type="component" value="Unassembled WGS sequence"/>
</dbReference>
<comment type="caution">
    <text evidence="2">The sequence shown here is derived from an EMBL/GenBank/DDBJ whole genome shotgun (WGS) entry which is preliminary data.</text>
</comment>
<organism evidence="2 3">
    <name type="scientific">Pinibacter aurantiacus</name>
    <dbReference type="NCBI Taxonomy" id="2851599"/>
    <lineage>
        <taxon>Bacteria</taxon>
        <taxon>Pseudomonadati</taxon>
        <taxon>Bacteroidota</taxon>
        <taxon>Chitinophagia</taxon>
        <taxon>Chitinophagales</taxon>
        <taxon>Chitinophagaceae</taxon>
        <taxon>Pinibacter</taxon>
    </lineage>
</organism>
<name>A0A9E2S9X4_9BACT</name>
<gene>
    <name evidence="2" type="ORF">KTO63_09885</name>
</gene>
<keyword evidence="1" id="KW-0472">Membrane</keyword>
<dbReference type="EMBL" id="JAHSPG010000006">
    <property type="protein sequence ID" value="MBV4357457.1"/>
    <property type="molecule type" value="Genomic_DNA"/>
</dbReference>
<keyword evidence="1" id="KW-1133">Transmembrane helix</keyword>
<feature type="transmembrane region" description="Helical" evidence="1">
    <location>
        <begin position="133"/>
        <end position="159"/>
    </location>
</feature>
<dbReference type="InterPro" id="IPR025250">
    <property type="entry name" value="DUF4199"/>
</dbReference>
<dbReference type="Pfam" id="PF13858">
    <property type="entry name" value="DUF4199"/>
    <property type="match status" value="1"/>
</dbReference>
<keyword evidence="3" id="KW-1185">Reference proteome</keyword>
<evidence type="ECO:0000313" key="2">
    <source>
        <dbReference type="EMBL" id="MBV4357457.1"/>
    </source>
</evidence>
<sequence>MKTKNAHLLSGLVIGIAVIIAYLLISYTSLKNNSAIVFLPAIVLFVLAALNVVNYSGKAEEPLSFGNAFAFGFKSIAVTSVIMIAYSVFSVTVLFPELKEDAVKATIEALKQQGNTLPADIEKTARDSVNKGYIPIAISSALISTLVTGAIGSALGAALRKKNS</sequence>